<dbReference type="Proteomes" id="UP000274601">
    <property type="component" value="Unassembled WGS sequence"/>
</dbReference>
<accession>A0A495QFP3</accession>
<dbReference type="RefSeq" id="WP_147449543.1">
    <property type="nucleotide sequence ID" value="NZ_RBWU01000006.1"/>
</dbReference>
<evidence type="ECO:0000313" key="1">
    <source>
        <dbReference type="EMBL" id="RKS70730.1"/>
    </source>
</evidence>
<organism evidence="1 2">
    <name type="scientific">Actinomadura pelletieri DSM 43383</name>
    <dbReference type="NCBI Taxonomy" id="1120940"/>
    <lineage>
        <taxon>Bacteria</taxon>
        <taxon>Bacillati</taxon>
        <taxon>Actinomycetota</taxon>
        <taxon>Actinomycetes</taxon>
        <taxon>Streptosporangiales</taxon>
        <taxon>Thermomonosporaceae</taxon>
        <taxon>Actinomadura</taxon>
    </lineage>
</organism>
<gene>
    <name evidence="1" type="ORF">BZB76_5209</name>
</gene>
<comment type="caution">
    <text evidence="1">The sequence shown here is derived from an EMBL/GenBank/DDBJ whole genome shotgun (WGS) entry which is preliminary data.</text>
</comment>
<keyword evidence="2" id="KW-1185">Reference proteome</keyword>
<dbReference type="OrthoDB" id="3476593at2"/>
<protein>
    <submittedName>
        <fullName evidence="1">Uncharacterized protein</fullName>
    </submittedName>
</protein>
<proteinExistence type="predicted"/>
<evidence type="ECO:0000313" key="2">
    <source>
        <dbReference type="Proteomes" id="UP000274601"/>
    </source>
</evidence>
<dbReference type="AlphaFoldDB" id="A0A495QFP3"/>
<reference evidence="1 2" key="1">
    <citation type="submission" date="2018-10" db="EMBL/GenBank/DDBJ databases">
        <title>Genomic Encyclopedia of Archaeal and Bacterial Type Strains, Phase II (KMG-II): from individual species to whole genera.</title>
        <authorList>
            <person name="Goeker M."/>
        </authorList>
    </citation>
    <scope>NUCLEOTIDE SEQUENCE [LARGE SCALE GENOMIC DNA]</scope>
    <source>
        <strain evidence="1 2">DSM 43383</strain>
    </source>
</reference>
<name>A0A495QFP3_9ACTN</name>
<dbReference type="EMBL" id="RBWU01000006">
    <property type="protein sequence ID" value="RKS70730.1"/>
    <property type="molecule type" value="Genomic_DNA"/>
</dbReference>
<sequence>MSRQEKLERLRAQFPDWDFRWHEVEPSWHAKRKVADYVDRSAVCTEVRGTDPSEVAVFLLYVVAIEPVEQPWRRGDHDTSAMASA</sequence>